<dbReference type="RefSeq" id="XP_003170155.1">
    <property type="nucleotide sequence ID" value="XM_003170107.1"/>
</dbReference>
<evidence type="ECO:0000256" key="1">
    <source>
        <dbReference type="SAM" id="MobiDB-lite"/>
    </source>
</evidence>
<gene>
    <name evidence="2" type="ORF">MGYG_07398</name>
</gene>
<dbReference type="InParanoid" id="E4V318"/>
<reference evidence="3" key="1">
    <citation type="journal article" date="2012" name="MBio">
        <title>Comparative genome analysis of Trichophyton rubrum and related dermatophytes reveals candidate genes involved in infection.</title>
        <authorList>
            <person name="Martinez D.A."/>
            <person name="Oliver B.G."/>
            <person name="Graeser Y."/>
            <person name="Goldberg J.M."/>
            <person name="Li W."/>
            <person name="Martinez-Rossi N.M."/>
            <person name="Monod M."/>
            <person name="Shelest E."/>
            <person name="Barton R.C."/>
            <person name="Birch E."/>
            <person name="Brakhage A.A."/>
            <person name="Chen Z."/>
            <person name="Gurr S.J."/>
            <person name="Heiman D."/>
            <person name="Heitman J."/>
            <person name="Kosti I."/>
            <person name="Rossi A."/>
            <person name="Saif S."/>
            <person name="Samalova M."/>
            <person name="Saunders C.W."/>
            <person name="Shea T."/>
            <person name="Summerbell R.C."/>
            <person name="Xu J."/>
            <person name="Young S."/>
            <person name="Zeng Q."/>
            <person name="Birren B.W."/>
            <person name="Cuomo C.A."/>
            <person name="White T.C."/>
        </authorList>
    </citation>
    <scope>NUCLEOTIDE SEQUENCE [LARGE SCALE GENOMIC DNA]</scope>
    <source>
        <strain evidence="3">ATCC MYA-4604 / CBS 118893</strain>
    </source>
</reference>
<dbReference type="EMBL" id="DS989828">
    <property type="protein sequence ID" value="EFR04392.1"/>
    <property type="molecule type" value="Genomic_DNA"/>
</dbReference>
<dbReference type="Proteomes" id="UP000002669">
    <property type="component" value="Unassembled WGS sequence"/>
</dbReference>
<feature type="compositionally biased region" description="Basic residues" evidence="1">
    <location>
        <begin position="44"/>
        <end position="57"/>
    </location>
</feature>
<dbReference type="GeneID" id="10025394"/>
<dbReference type="HOGENOM" id="CLU_2557844_0_0_1"/>
<dbReference type="AlphaFoldDB" id="E4V318"/>
<protein>
    <submittedName>
        <fullName evidence="2">Uncharacterized protein</fullName>
    </submittedName>
</protein>
<evidence type="ECO:0000313" key="2">
    <source>
        <dbReference type="EMBL" id="EFR04392.1"/>
    </source>
</evidence>
<proteinExistence type="predicted"/>
<feature type="region of interest" description="Disordered" evidence="1">
    <location>
        <begin position="20"/>
        <end position="82"/>
    </location>
</feature>
<accession>E4V318</accession>
<name>E4V318_ARTGP</name>
<dbReference type="VEuPathDB" id="FungiDB:MGYG_07398"/>
<sequence>MTFLYDVKSVYVHEFDRGVVSDQDGTMNDDVSPIPGPINGVVRRGAKTKKENRRTRPHPAVMNGNPSAGDAMPQAVYPKPEW</sequence>
<evidence type="ECO:0000313" key="3">
    <source>
        <dbReference type="Proteomes" id="UP000002669"/>
    </source>
</evidence>
<organism evidence="3">
    <name type="scientific">Arthroderma gypseum (strain ATCC MYA-4604 / CBS 118893)</name>
    <name type="common">Microsporum gypseum</name>
    <dbReference type="NCBI Taxonomy" id="535722"/>
    <lineage>
        <taxon>Eukaryota</taxon>
        <taxon>Fungi</taxon>
        <taxon>Dikarya</taxon>
        <taxon>Ascomycota</taxon>
        <taxon>Pezizomycotina</taxon>
        <taxon>Eurotiomycetes</taxon>
        <taxon>Eurotiomycetidae</taxon>
        <taxon>Onygenales</taxon>
        <taxon>Arthrodermataceae</taxon>
        <taxon>Nannizzia</taxon>
    </lineage>
</organism>
<keyword evidence="3" id="KW-1185">Reference proteome</keyword>